<gene>
    <name evidence="1" type="ORF">ARTV_3168</name>
</gene>
<dbReference type="AlphaFoldDB" id="A0A3B0M3U0"/>
<proteinExistence type="predicted"/>
<reference evidence="1" key="1">
    <citation type="submission" date="2018-04" db="EMBL/GenBank/DDBJ databases">
        <authorList>
            <person name="Go L.Y."/>
            <person name="Mitchell J.A."/>
        </authorList>
    </citation>
    <scope>NUCLEOTIDE SEQUENCE</scope>
    <source>
        <strain evidence="1">ARTV</strain>
    </source>
</reference>
<name>A0A3B0M3U0_9GAMM</name>
<sequence>MCRDAIRASCRTVCVRFAVKREKVRRLQTIHPIEVKFDRNTTVTNSYTLMRSNILGPPLEAPFLPPCNPMFSKNYGSSRFPIFYCRFERNAKFEDFQHNPHVSIVFRPRYIEPQSLISANNFQKTITPPKKIEIERNGDK</sequence>
<evidence type="ECO:0000313" key="1">
    <source>
        <dbReference type="EMBL" id="SSW96640.1"/>
    </source>
</evidence>
<organism evidence="1">
    <name type="scientific">Arsenophonus endosymbiont of Trialeurodes vaporariorum</name>
    <dbReference type="NCBI Taxonomy" id="235567"/>
    <lineage>
        <taxon>Bacteria</taxon>
        <taxon>Pseudomonadati</taxon>
        <taxon>Pseudomonadota</taxon>
        <taxon>Gammaproteobacteria</taxon>
        <taxon>Enterobacterales</taxon>
        <taxon>Morganellaceae</taxon>
        <taxon>Arsenophonus</taxon>
    </lineage>
</organism>
<protein>
    <submittedName>
        <fullName evidence="1">Uncharacterized protein</fullName>
    </submittedName>
</protein>
<accession>A0A3B0M3U0</accession>
<dbReference type="EMBL" id="UFQR01000038">
    <property type="protein sequence ID" value="SSW96640.1"/>
    <property type="molecule type" value="Genomic_DNA"/>
</dbReference>